<evidence type="ECO:0000313" key="2">
    <source>
        <dbReference type="EMBL" id="GAA0456671.1"/>
    </source>
</evidence>
<dbReference type="Proteomes" id="UP000830542">
    <property type="component" value="Chromosome"/>
</dbReference>
<evidence type="ECO:0000313" key="4">
    <source>
        <dbReference type="Proteomes" id="UP000830542"/>
    </source>
</evidence>
<organism evidence="2 5">
    <name type="scientific">Halococcus dombrowskii</name>
    <dbReference type="NCBI Taxonomy" id="179637"/>
    <lineage>
        <taxon>Archaea</taxon>
        <taxon>Methanobacteriati</taxon>
        <taxon>Methanobacteriota</taxon>
        <taxon>Stenosarchaea group</taxon>
        <taxon>Halobacteria</taxon>
        <taxon>Halobacteriales</taxon>
        <taxon>Halococcaceae</taxon>
        <taxon>Halococcus</taxon>
    </lineage>
</organism>
<sequence>MADTTEASQSLSRDEAAEALESLANELRGDAEMTVLAGNKSVALTPRDTVDYEIEVSEREPMLGDKRESISIDLNWKAEE</sequence>
<dbReference type="Pfam" id="PF20068">
    <property type="entry name" value="Amphi-Trp"/>
    <property type="match status" value="1"/>
</dbReference>
<proteinExistence type="predicted"/>
<dbReference type="KEGG" id="hdo:MUK72_11335"/>
<dbReference type="EMBL" id="CP095005">
    <property type="protein sequence ID" value="UOO94555.1"/>
    <property type="molecule type" value="Genomic_DNA"/>
</dbReference>
<dbReference type="Proteomes" id="UP001500962">
    <property type="component" value="Unassembled WGS sequence"/>
</dbReference>
<dbReference type="GeneID" id="71762449"/>
<dbReference type="AlphaFoldDB" id="A0AAV3SFG8"/>
<evidence type="ECO:0000313" key="5">
    <source>
        <dbReference type="Proteomes" id="UP001500962"/>
    </source>
</evidence>
<gene>
    <name evidence="2" type="ORF">GCM10008985_10870</name>
    <name evidence="3" type="ORF">MUK72_11335</name>
</gene>
<accession>A0AAV3SFG8</accession>
<keyword evidence="4" id="KW-1185">Reference proteome</keyword>
<dbReference type="EMBL" id="BAAADN010000019">
    <property type="protein sequence ID" value="GAA0456671.1"/>
    <property type="molecule type" value="Genomic_DNA"/>
</dbReference>
<dbReference type="RefSeq" id="WP_244700618.1">
    <property type="nucleotide sequence ID" value="NZ_BAAADN010000019.1"/>
</dbReference>
<dbReference type="NCBIfam" id="TIGR04354">
    <property type="entry name" value="amphi-Trp"/>
    <property type="match status" value="1"/>
</dbReference>
<protein>
    <submittedName>
        <fullName evidence="3">Amphi-Trp domain-containing protein</fullName>
    </submittedName>
</protein>
<evidence type="ECO:0000313" key="3">
    <source>
        <dbReference type="EMBL" id="UOO94555.1"/>
    </source>
</evidence>
<evidence type="ECO:0000259" key="1">
    <source>
        <dbReference type="Pfam" id="PF20068"/>
    </source>
</evidence>
<reference evidence="2" key="1">
    <citation type="journal article" date="2014" name="Int. J. Syst. Evol. Microbiol.">
        <title>Complete genome sequence of Corynebacterium casei LMG S-19264T (=DSM 44701T), isolated from a smear-ripened cheese.</title>
        <authorList>
            <consortium name="US DOE Joint Genome Institute (JGI-PGF)"/>
            <person name="Walter F."/>
            <person name="Albersmeier A."/>
            <person name="Kalinowski J."/>
            <person name="Ruckert C."/>
        </authorList>
    </citation>
    <scope>NUCLEOTIDE SEQUENCE</scope>
    <source>
        <strain evidence="2">JCM 12289</strain>
    </source>
</reference>
<feature type="domain" description="Amphi-Trp" evidence="1">
    <location>
        <begin position="6"/>
        <end position="79"/>
    </location>
</feature>
<reference evidence="3" key="2">
    <citation type="submission" date="2022-04" db="EMBL/GenBank/DDBJ databases">
        <title>Sequencing and genomic assembly of Halococcus dombrowskii.</title>
        <authorList>
            <person name="Lim S.W."/>
            <person name="MacLea K.S."/>
        </authorList>
    </citation>
    <scope>NUCLEOTIDE SEQUENCE</scope>
    <source>
        <strain evidence="3">H4</strain>
    </source>
</reference>
<dbReference type="InterPro" id="IPR027598">
    <property type="entry name" value="Amphi-Trp_dom"/>
</dbReference>
<name>A0AAV3SFG8_HALDO</name>
<reference evidence="2" key="3">
    <citation type="submission" date="2023-12" db="EMBL/GenBank/DDBJ databases">
        <authorList>
            <person name="Sun Q."/>
            <person name="Inoue M."/>
        </authorList>
    </citation>
    <scope>NUCLEOTIDE SEQUENCE</scope>
    <source>
        <strain evidence="2">JCM 12289</strain>
    </source>
</reference>